<dbReference type="InterPro" id="IPR018247">
    <property type="entry name" value="EF_Hand_1_Ca_BS"/>
</dbReference>
<evidence type="ECO:0000256" key="6">
    <source>
        <dbReference type="SAM" id="Coils"/>
    </source>
</evidence>
<feature type="region of interest" description="Disordered" evidence="7">
    <location>
        <begin position="304"/>
        <end position="355"/>
    </location>
</feature>
<evidence type="ECO:0000256" key="3">
    <source>
        <dbReference type="ARBA" id="ARBA00022824"/>
    </source>
</evidence>
<dbReference type="InterPro" id="IPR028146">
    <property type="entry name" value="PRKCSH_N"/>
</dbReference>
<evidence type="ECO:0000256" key="1">
    <source>
        <dbReference type="ARBA" id="ARBA00022387"/>
    </source>
</evidence>
<feature type="domain" description="EF-hand" evidence="9">
    <location>
        <begin position="217"/>
        <end position="252"/>
    </location>
</feature>
<keyword evidence="4" id="KW-0106">Calcium</keyword>
<reference evidence="12" key="1">
    <citation type="submission" date="2022-11" db="UniProtKB">
        <authorList>
            <consortium name="WormBaseParasite"/>
        </authorList>
    </citation>
    <scope>IDENTIFICATION</scope>
</reference>
<keyword evidence="6" id="KW-0175">Coiled coil</keyword>
<evidence type="ECO:0000256" key="7">
    <source>
        <dbReference type="SAM" id="MobiDB-lite"/>
    </source>
</evidence>
<feature type="signal peptide" evidence="8">
    <location>
        <begin position="1"/>
        <end position="20"/>
    </location>
</feature>
<feature type="domain" description="MRH" evidence="10">
    <location>
        <begin position="409"/>
        <end position="510"/>
    </location>
</feature>
<protein>
    <recommendedName>
        <fullName evidence="1">Glucosidase 2 subunit beta</fullName>
    </recommendedName>
</protein>
<dbReference type="Gene3D" id="2.70.130.10">
    <property type="entry name" value="Mannose-6-phosphate receptor binding domain"/>
    <property type="match status" value="1"/>
</dbReference>
<dbReference type="Proteomes" id="UP000887577">
    <property type="component" value="Unplaced"/>
</dbReference>
<feature type="compositionally biased region" description="Acidic residues" evidence="7">
    <location>
        <begin position="312"/>
        <end position="335"/>
    </location>
</feature>
<feature type="coiled-coil region" evidence="6">
    <location>
        <begin position="164"/>
        <end position="215"/>
    </location>
</feature>
<dbReference type="InterPro" id="IPR044865">
    <property type="entry name" value="MRH_dom"/>
</dbReference>
<dbReference type="Gene3D" id="1.10.238.10">
    <property type="entry name" value="EF-hand"/>
    <property type="match status" value="1"/>
</dbReference>
<keyword evidence="11" id="KW-1185">Reference proteome</keyword>
<organism evidence="11 12">
    <name type="scientific">Panagrolaimus superbus</name>
    <dbReference type="NCBI Taxonomy" id="310955"/>
    <lineage>
        <taxon>Eukaryota</taxon>
        <taxon>Metazoa</taxon>
        <taxon>Ecdysozoa</taxon>
        <taxon>Nematoda</taxon>
        <taxon>Chromadorea</taxon>
        <taxon>Rhabditida</taxon>
        <taxon>Tylenchina</taxon>
        <taxon>Panagrolaimomorpha</taxon>
        <taxon>Panagrolaimoidea</taxon>
        <taxon>Panagrolaimidae</taxon>
        <taxon>Panagrolaimus</taxon>
    </lineage>
</organism>
<accession>A0A914Z1B8</accession>
<evidence type="ECO:0000259" key="9">
    <source>
        <dbReference type="PROSITE" id="PS50222"/>
    </source>
</evidence>
<sequence length="522" mass="58893">MLKISTSILLLPLLTLCIVAEKDHGYGNRPRGVPLSKASLYKEKNDFECLDGSKTIPYEQVNDDYCDCLDGTDEPGTSACANGRFHCINLGYKSMDVPSSRVNDFICDCCDGSDEQVEISGIQCPNICTQLGAKAREAAEEHKKTVTAGFAKRADLAKEGQKLVKEKTGGVDELKKQLETLQAEKDEFEKKKNAAEEKEKAAREVEDKVWDEERNVKRRNLATELFEKLDSNKDGKITLEDLKLIVGLDQDSNGEISDDEAKNYLFGLEELDFEAFFEKAFNPIRRILKEKVVKPVEEVLEDVGVTEKAETGENEGEGESEEENLEDDTPLETDEQQQQQQQGDDEDDLDIRPPYSPETLKIVEETAQIRNEFSEAVQKLSEIESTIKDSESFIEFDYGPDSAWASLKGQCFELTENQYTYKLCIFDKSSQKDKNGYSEVSLGHWNSWNGPENDKFSSQKYDKGQNCWNGPDRSTHVQIKCGEETKLVEATEPSKCEYHFLLLSPAACQDPAKLEESYHSEL</sequence>
<dbReference type="InterPro" id="IPR036607">
    <property type="entry name" value="PRKCSH"/>
</dbReference>
<evidence type="ECO:0000256" key="2">
    <source>
        <dbReference type="ARBA" id="ARBA00022729"/>
    </source>
</evidence>
<dbReference type="PROSITE" id="PS50222">
    <property type="entry name" value="EF_HAND_2"/>
    <property type="match status" value="1"/>
</dbReference>
<evidence type="ECO:0000256" key="5">
    <source>
        <dbReference type="ARBA" id="ARBA00023157"/>
    </source>
</evidence>
<dbReference type="InterPro" id="IPR002048">
    <property type="entry name" value="EF_hand_dom"/>
</dbReference>
<feature type="chain" id="PRO_5037182164" description="Glucosidase 2 subunit beta" evidence="8">
    <location>
        <begin position="21"/>
        <end position="522"/>
    </location>
</feature>
<dbReference type="SUPFAM" id="SSF47473">
    <property type="entry name" value="EF-hand"/>
    <property type="match status" value="1"/>
</dbReference>
<proteinExistence type="predicted"/>
<dbReference type="GO" id="GO:0017177">
    <property type="term" value="C:glucosidase II complex"/>
    <property type="evidence" value="ECO:0007669"/>
    <property type="project" value="TreeGrafter"/>
</dbReference>
<dbReference type="PROSITE" id="PS51914">
    <property type="entry name" value="MRH"/>
    <property type="match status" value="1"/>
</dbReference>
<dbReference type="InterPro" id="IPR011992">
    <property type="entry name" value="EF-hand-dom_pair"/>
</dbReference>
<keyword evidence="5" id="KW-1015">Disulfide bond</keyword>
<dbReference type="PANTHER" id="PTHR12630">
    <property type="entry name" value="N-LINKED OLIGOSACCHARIDE PROCESSING"/>
    <property type="match status" value="1"/>
</dbReference>
<dbReference type="SUPFAM" id="SSF50911">
    <property type="entry name" value="Mannose 6-phosphate receptor domain"/>
    <property type="match status" value="1"/>
</dbReference>
<dbReference type="Pfam" id="PF13015">
    <property type="entry name" value="PRKCSH_1"/>
    <property type="match status" value="1"/>
</dbReference>
<evidence type="ECO:0000256" key="8">
    <source>
        <dbReference type="SAM" id="SignalP"/>
    </source>
</evidence>
<evidence type="ECO:0000256" key="4">
    <source>
        <dbReference type="ARBA" id="ARBA00022837"/>
    </source>
</evidence>
<dbReference type="InterPro" id="IPR039794">
    <property type="entry name" value="Gtb1-like"/>
</dbReference>
<evidence type="ECO:0000259" key="10">
    <source>
        <dbReference type="PROSITE" id="PS51914"/>
    </source>
</evidence>
<keyword evidence="3" id="KW-0256">Endoplasmic reticulum</keyword>
<evidence type="ECO:0000313" key="11">
    <source>
        <dbReference type="Proteomes" id="UP000887577"/>
    </source>
</evidence>
<dbReference type="GO" id="GO:0006491">
    <property type="term" value="P:N-glycan processing"/>
    <property type="evidence" value="ECO:0007669"/>
    <property type="project" value="TreeGrafter"/>
</dbReference>
<dbReference type="InterPro" id="IPR009011">
    <property type="entry name" value="Man6P_isomerase_rcpt-bd_dom_sf"/>
</dbReference>
<dbReference type="Pfam" id="PF12999">
    <property type="entry name" value="PRKCSH-like"/>
    <property type="match status" value="1"/>
</dbReference>
<dbReference type="AlphaFoldDB" id="A0A914Z1B8"/>
<keyword evidence="2 8" id="KW-0732">Signal</keyword>
<dbReference type="PANTHER" id="PTHR12630:SF1">
    <property type="entry name" value="GLUCOSIDASE 2 SUBUNIT BETA"/>
    <property type="match status" value="1"/>
</dbReference>
<dbReference type="GO" id="GO:0005509">
    <property type="term" value="F:calcium ion binding"/>
    <property type="evidence" value="ECO:0007669"/>
    <property type="project" value="InterPro"/>
</dbReference>
<evidence type="ECO:0000313" key="12">
    <source>
        <dbReference type="WBParaSite" id="PSU_v2.g5915.t1"/>
    </source>
</evidence>
<name>A0A914Z1B8_9BILA</name>
<dbReference type="WBParaSite" id="PSU_v2.g5915.t1">
    <property type="protein sequence ID" value="PSU_v2.g5915.t1"/>
    <property type="gene ID" value="PSU_v2.g5915"/>
</dbReference>
<dbReference type="PROSITE" id="PS00018">
    <property type="entry name" value="EF_HAND_1"/>
    <property type="match status" value="1"/>
</dbReference>